<protein>
    <submittedName>
        <fullName evidence="1">Uncharacterized protein</fullName>
    </submittedName>
</protein>
<sequence length="727" mass="80856">MKKLWLSFSHLFPTLIFLLLIPTSISQLTQTETRILFQVQKLLEYPQVLQGWNNWTNFCFLQPSPSLKIVCSNGHITELTVIGNRTSPSSHSSKPFQALSGTFSTDSFFTVMTKLSNLKVLSLVSLGLWGPLPEKINRFSSLEVLNISSNFITGEIPTSISSMKNLKSIVLADNLFIGNIPDLQSLTSLQEVNFDGNKLGPIFPSLGKNLVKIILRKNSIRSQIPPQFIIHFDKLQIFDISSNNFVGKIPFSMFSLPSLHYLDLSSNKFSGNLSMNLPCSSSLTYVDISHNFLVGKLPTCIMKSKAKVLYNWNCLSTKKLNDQQHGSSYCKKDAALAVKPLKTKVKKESSSMKLGLVLVIVGGVVGIACVFALLIVFILWKSKPERLNHNLDRSSVHKFSEKSNINARHVPQTMRQATHGQPPYNIFTEEEIEDATNNFDQSNLIGEGSQGQIYKGWLRDGSVVLINCIKIKQKGLPHSIMQHLDVLQNLRHRHMVSVLGHCVITHQEPPQVTSTVFIVLEYISNVSLRDQLTDGKKKEMLKWPQRMAISIGIARGVQFLHTGVAPGIFGNNLKIQNILLDDSLNAKVSGYKIPLPSKSTVNEQSATNQIASTSNAEKEDIYQLGVILLEIITGTQIASSSDVEQLKDELERGSSEAPSTILRSAIDPSLRGSYAYESMSTAVQITLNCLSKVSSTRPSIEDVLWNLQYSMQVQENWTSSGNLSTKF</sequence>
<keyword evidence="2" id="KW-1185">Reference proteome</keyword>
<name>A0ACB0KK75_TRIPR</name>
<gene>
    <name evidence="1" type="ORF">MILVUS5_LOCUS23526</name>
</gene>
<evidence type="ECO:0000313" key="1">
    <source>
        <dbReference type="EMBL" id="CAJ2656862.1"/>
    </source>
</evidence>
<organism evidence="1 2">
    <name type="scientific">Trifolium pratense</name>
    <name type="common">Red clover</name>
    <dbReference type="NCBI Taxonomy" id="57577"/>
    <lineage>
        <taxon>Eukaryota</taxon>
        <taxon>Viridiplantae</taxon>
        <taxon>Streptophyta</taxon>
        <taxon>Embryophyta</taxon>
        <taxon>Tracheophyta</taxon>
        <taxon>Spermatophyta</taxon>
        <taxon>Magnoliopsida</taxon>
        <taxon>eudicotyledons</taxon>
        <taxon>Gunneridae</taxon>
        <taxon>Pentapetalae</taxon>
        <taxon>rosids</taxon>
        <taxon>fabids</taxon>
        <taxon>Fabales</taxon>
        <taxon>Fabaceae</taxon>
        <taxon>Papilionoideae</taxon>
        <taxon>50 kb inversion clade</taxon>
        <taxon>NPAAA clade</taxon>
        <taxon>Hologalegina</taxon>
        <taxon>IRL clade</taxon>
        <taxon>Trifolieae</taxon>
        <taxon>Trifolium</taxon>
    </lineage>
</organism>
<proteinExistence type="predicted"/>
<comment type="caution">
    <text evidence="1">The sequence shown here is derived from an EMBL/GenBank/DDBJ whole genome shotgun (WGS) entry which is preliminary data.</text>
</comment>
<reference evidence="1" key="1">
    <citation type="submission" date="2023-10" db="EMBL/GenBank/DDBJ databases">
        <authorList>
            <person name="Rodriguez Cubillos JULIANA M."/>
            <person name="De Vega J."/>
        </authorList>
    </citation>
    <scope>NUCLEOTIDE SEQUENCE</scope>
</reference>
<evidence type="ECO:0000313" key="2">
    <source>
        <dbReference type="Proteomes" id="UP001177021"/>
    </source>
</evidence>
<dbReference type="Proteomes" id="UP001177021">
    <property type="component" value="Unassembled WGS sequence"/>
</dbReference>
<accession>A0ACB0KK75</accession>
<dbReference type="EMBL" id="CASHSV030000311">
    <property type="protein sequence ID" value="CAJ2656862.1"/>
    <property type="molecule type" value="Genomic_DNA"/>
</dbReference>